<evidence type="ECO:0000256" key="5">
    <source>
        <dbReference type="ARBA" id="ARBA00022573"/>
    </source>
</evidence>
<dbReference type="GO" id="GO:0030170">
    <property type="term" value="F:pyridoxal phosphate binding"/>
    <property type="evidence" value="ECO:0007669"/>
    <property type="project" value="InterPro"/>
</dbReference>
<dbReference type="NCBIfam" id="TIGR01140">
    <property type="entry name" value="L_thr_O3P_dcar"/>
    <property type="match status" value="1"/>
</dbReference>
<comment type="function">
    <text evidence="2">Decarboxylates L-threonine-O-3-phosphate to yield (R)-1-amino-2-propanol O-2-phosphate, the precursor for the linkage between the nucleotide loop and the corrin ring in cobalamin.</text>
</comment>
<gene>
    <name evidence="11" type="ORF">LX59_02984</name>
</gene>
<feature type="domain" description="Aminotransferase class I/classII large" evidence="10">
    <location>
        <begin position="54"/>
        <end position="312"/>
    </location>
</feature>
<proteinExistence type="predicted"/>
<dbReference type="Pfam" id="PF00155">
    <property type="entry name" value="Aminotran_1_2"/>
    <property type="match status" value="1"/>
</dbReference>
<comment type="catalytic activity">
    <reaction evidence="9">
        <text>O-phospho-L-threonine + H(+) = (R)-1-aminopropan-2-yl phosphate + CO2</text>
        <dbReference type="Rhea" id="RHEA:11492"/>
        <dbReference type="ChEBI" id="CHEBI:15378"/>
        <dbReference type="ChEBI" id="CHEBI:16526"/>
        <dbReference type="ChEBI" id="CHEBI:58563"/>
        <dbReference type="ChEBI" id="CHEBI:58675"/>
        <dbReference type="EC" id="4.1.1.81"/>
    </reaction>
</comment>
<evidence type="ECO:0000256" key="7">
    <source>
        <dbReference type="ARBA" id="ARBA00023239"/>
    </source>
</evidence>
<dbReference type="Proteomes" id="UP000319627">
    <property type="component" value="Unassembled WGS sequence"/>
</dbReference>
<evidence type="ECO:0000259" key="10">
    <source>
        <dbReference type="Pfam" id="PF00155"/>
    </source>
</evidence>
<dbReference type="InterPro" id="IPR015422">
    <property type="entry name" value="PyrdxlP-dep_Trfase_small"/>
</dbReference>
<dbReference type="Gene3D" id="3.90.1150.10">
    <property type="entry name" value="Aspartate Aminotransferase, domain 1"/>
    <property type="match status" value="1"/>
</dbReference>
<dbReference type="GO" id="GO:0009236">
    <property type="term" value="P:cobalamin biosynthetic process"/>
    <property type="evidence" value="ECO:0007669"/>
    <property type="project" value="UniProtKB-UniPathway"/>
</dbReference>
<keyword evidence="12" id="KW-1185">Reference proteome</keyword>
<name>A0A562HYS8_9GAMM</name>
<dbReference type="Gene3D" id="3.40.640.10">
    <property type="entry name" value="Type I PLP-dependent aspartate aminotransferase-like (Major domain)"/>
    <property type="match status" value="1"/>
</dbReference>
<sequence>MLEHGGRLRQAAQTYSIPMQDWLDLSTGLAPWSLPFPAVPEQLWQRLPEAEDGLAEQAAHYYGAAHALPVAGTQAAIQALPRLRPPSRVGILSPCYAEHAYQWQQAGHCVELLKEADIPTRLPDLQVLVVVNPSNPTGQLLEPELLLTWHKQLASRGGWLVLDEAFMDATPEHSLAAASKRPGLIVLRSLGKFFGLAGVRLGFVLAEPKLLEALEHWLGPWAVSGPARWIGAACLQNLEAQQQQRQRLHQTSQRLNRLLAHQGFPIVGSTAFFHWLVTEQAAALHQHCAQQGILLRHFPELQGLRLGLPATEADWQRLEQALNGFRR</sequence>
<dbReference type="UniPathway" id="UPA00148"/>
<dbReference type="AlphaFoldDB" id="A0A562HYS8"/>
<dbReference type="RefSeq" id="WP_144573251.1">
    <property type="nucleotide sequence ID" value="NZ_VLKG01000016.1"/>
</dbReference>
<evidence type="ECO:0000256" key="4">
    <source>
        <dbReference type="ARBA" id="ARBA00012285"/>
    </source>
</evidence>
<evidence type="ECO:0000256" key="1">
    <source>
        <dbReference type="ARBA" id="ARBA00001933"/>
    </source>
</evidence>
<dbReference type="PANTHER" id="PTHR42885:SF1">
    <property type="entry name" value="THREONINE-PHOSPHATE DECARBOXYLASE"/>
    <property type="match status" value="1"/>
</dbReference>
<protein>
    <recommendedName>
        <fullName evidence="4">threonine-phosphate decarboxylase</fullName>
        <ecNumber evidence="4">4.1.1.81</ecNumber>
    </recommendedName>
    <alternativeName>
        <fullName evidence="8">L-threonine-O-3-phosphate decarboxylase</fullName>
    </alternativeName>
</protein>
<accession>A0A562HYS8</accession>
<evidence type="ECO:0000256" key="9">
    <source>
        <dbReference type="ARBA" id="ARBA00048531"/>
    </source>
</evidence>
<evidence type="ECO:0000256" key="2">
    <source>
        <dbReference type="ARBA" id="ARBA00003444"/>
    </source>
</evidence>
<evidence type="ECO:0000313" key="12">
    <source>
        <dbReference type="Proteomes" id="UP000319627"/>
    </source>
</evidence>
<keyword evidence="5" id="KW-0169">Cobalamin biosynthesis</keyword>
<dbReference type="GO" id="GO:0048472">
    <property type="term" value="F:threonine-phosphate decarboxylase activity"/>
    <property type="evidence" value="ECO:0007669"/>
    <property type="project" value="UniProtKB-EC"/>
</dbReference>
<dbReference type="EMBL" id="VLKG01000016">
    <property type="protein sequence ID" value="TWH63920.1"/>
    <property type="molecule type" value="Genomic_DNA"/>
</dbReference>
<evidence type="ECO:0000256" key="6">
    <source>
        <dbReference type="ARBA" id="ARBA00022898"/>
    </source>
</evidence>
<evidence type="ECO:0000256" key="8">
    <source>
        <dbReference type="ARBA" id="ARBA00029996"/>
    </source>
</evidence>
<dbReference type="InterPro" id="IPR004839">
    <property type="entry name" value="Aminotransferase_I/II_large"/>
</dbReference>
<comment type="caution">
    <text evidence="11">The sequence shown here is derived from an EMBL/GenBank/DDBJ whole genome shotgun (WGS) entry which is preliminary data.</text>
</comment>
<dbReference type="InterPro" id="IPR015424">
    <property type="entry name" value="PyrdxlP-dep_Trfase"/>
</dbReference>
<dbReference type="CDD" id="cd00609">
    <property type="entry name" value="AAT_like"/>
    <property type="match status" value="1"/>
</dbReference>
<dbReference type="EC" id="4.1.1.81" evidence="4"/>
<dbReference type="OrthoDB" id="9799304at2"/>
<evidence type="ECO:0000256" key="3">
    <source>
        <dbReference type="ARBA" id="ARBA00004953"/>
    </source>
</evidence>
<dbReference type="SUPFAM" id="SSF53383">
    <property type="entry name" value="PLP-dependent transferases"/>
    <property type="match status" value="1"/>
</dbReference>
<organism evidence="11 12">
    <name type="scientific">Azomonas agilis</name>
    <dbReference type="NCBI Taxonomy" id="116849"/>
    <lineage>
        <taxon>Bacteria</taxon>
        <taxon>Pseudomonadati</taxon>
        <taxon>Pseudomonadota</taxon>
        <taxon>Gammaproteobacteria</taxon>
        <taxon>Pseudomonadales</taxon>
        <taxon>Pseudomonadaceae</taxon>
        <taxon>Azomonas</taxon>
    </lineage>
</organism>
<comment type="cofactor">
    <cofactor evidence="1">
        <name>pyridoxal 5'-phosphate</name>
        <dbReference type="ChEBI" id="CHEBI:597326"/>
    </cofactor>
</comment>
<keyword evidence="7" id="KW-0456">Lyase</keyword>
<dbReference type="InterPro" id="IPR005860">
    <property type="entry name" value="CobD"/>
</dbReference>
<evidence type="ECO:0000313" key="11">
    <source>
        <dbReference type="EMBL" id="TWH63920.1"/>
    </source>
</evidence>
<reference evidence="11 12" key="1">
    <citation type="submission" date="2019-07" db="EMBL/GenBank/DDBJ databases">
        <title>Genomic Encyclopedia of Type Strains, Phase I: the one thousand microbial genomes (KMG-I) project.</title>
        <authorList>
            <person name="Kyrpides N."/>
        </authorList>
    </citation>
    <scope>NUCLEOTIDE SEQUENCE [LARGE SCALE GENOMIC DNA]</scope>
    <source>
        <strain evidence="11 12">DSM 375</strain>
    </source>
</reference>
<dbReference type="PANTHER" id="PTHR42885">
    <property type="entry name" value="HISTIDINOL-PHOSPHATE AMINOTRANSFERASE-RELATED"/>
    <property type="match status" value="1"/>
</dbReference>
<keyword evidence="6" id="KW-0663">Pyridoxal phosphate</keyword>
<comment type="pathway">
    <text evidence="3">Cofactor biosynthesis; adenosylcobalamin biosynthesis.</text>
</comment>
<dbReference type="InterPro" id="IPR015421">
    <property type="entry name" value="PyrdxlP-dep_Trfase_major"/>
</dbReference>